<reference evidence="1 2" key="1">
    <citation type="submission" date="2023-03" db="EMBL/GenBank/DDBJ databases">
        <title>Genome insight into feeding habits of ladybird beetles.</title>
        <authorList>
            <person name="Li H.-S."/>
            <person name="Huang Y.-H."/>
            <person name="Pang H."/>
        </authorList>
    </citation>
    <scope>NUCLEOTIDE SEQUENCE [LARGE SCALE GENOMIC DNA]</scope>
    <source>
        <strain evidence="1">SYSU_2023b</strain>
        <tissue evidence="1">Whole body</tissue>
    </source>
</reference>
<sequence length="124" mass="14012">MQWFIFQNWHTSETPEKVCALDICLLFFHDSHFLFESFSAKIDVSLESDKNSLNLEGIFVRDPKGYTYLFKSTLGPKGNIFSMIAIISNSISQLGHQGDNSSNVILTQISSIVLEDVQLSTNNF</sequence>
<name>A0AAW1TWB5_9CUCU</name>
<gene>
    <name evidence="1" type="ORF">WA026_018798</name>
</gene>
<dbReference type="EMBL" id="JARQZJ010000012">
    <property type="protein sequence ID" value="KAK9872664.1"/>
    <property type="molecule type" value="Genomic_DNA"/>
</dbReference>
<organism evidence="1 2">
    <name type="scientific">Henosepilachna vigintioctopunctata</name>
    <dbReference type="NCBI Taxonomy" id="420089"/>
    <lineage>
        <taxon>Eukaryota</taxon>
        <taxon>Metazoa</taxon>
        <taxon>Ecdysozoa</taxon>
        <taxon>Arthropoda</taxon>
        <taxon>Hexapoda</taxon>
        <taxon>Insecta</taxon>
        <taxon>Pterygota</taxon>
        <taxon>Neoptera</taxon>
        <taxon>Endopterygota</taxon>
        <taxon>Coleoptera</taxon>
        <taxon>Polyphaga</taxon>
        <taxon>Cucujiformia</taxon>
        <taxon>Coccinelloidea</taxon>
        <taxon>Coccinellidae</taxon>
        <taxon>Epilachninae</taxon>
        <taxon>Epilachnini</taxon>
        <taxon>Henosepilachna</taxon>
    </lineage>
</organism>
<proteinExistence type="predicted"/>
<keyword evidence="2" id="KW-1185">Reference proteome</keyword>
<evidence type="ECO:0000313" key="1">
    <source>
        <dbReference type="EMBL" id="KAK9872664.1"/>
    </source>
</evidence>
<dbReference type="Proteomes" id="UP001431783">
    <property type="component" value="Unassembled WGS sequence"/>
</dbReference>
<comment type="caution">
    <text evidence="1">The sequence shown here is derived from an EMBL/GenBank/DDBJ whole genome shotgun (WGS) entry which is preliminary data.</text>
</comment>
<evidence type="ECO:0000313" key="2">
    <source>
        <dbReference type="Proteomes" id="UP001431783"/>
    </source>
</evidence>
<accession>A0AAW1TWB5</accession>
<protein>
    <submittedName>
        <fullName evidence="1">Uncharacterized protein</fullName>
    </submittedName>
</protein>
<dbReference type="AlphaFoldDB" id="A0AAW1TWB5"/>